<dbReference type="PATRIC" id="fig|438.15.peg.343"/>
<dbReference type="EMBL" id="LYUD01000024">
    <property type="protein sequence ID" value="OAZ75918.1"/>
    <property type="molecule type" value="Genomic_DNA"/>
</dbReference>
<dbReference type="InterPro" id="IPR025285">
    <property type="entry name" value="DUF4145"/>
</dbReference>
<accession>A0A1A0DKY2</accession>
<feature type="domain" description="DUF4145" evidence="1">
    <location>
        <begin position="110"/>
        <end position="208"/>
    </location>
</feature>
<sequence>MSFNWLCPYCNYAQVVTNNKIRTCDADLRMNAQKEGPLGGLLIAIGCSNSKCLKTTIRLTIRNLTVNQYSMVFRFDDEKPPIFNQIIIPAGNAKPQPEYIPAPIREDYYEACKIRDLSPKASATLIRRCLQGMIRDFAGIQKGTLNKEITALKQAVEAGTADRSITAESVEAIDHIRTIGNIGAHMEKDINTIIDVDPNEAETLIKVTEMLFEEWYGDRHRRAERLAQVKKIADTKKEQKALPSPS</sequence>
<evidence type="ECO:0000313" key="3">
    <source>
        <dbReference type="Proteomes" id="UP000093796"/>
    </source>
</evidence>
<name>A0A1A0DKY2_ACEPA</name>
<comment type="caution">
    <text evidence="2">The sequence shown here is derived from an EMBL/GenBank/DDBJ whole genome shotgun (WGS) entry which is preliminary data.</text>
</comment>
<reference evidence="2 3" key="1">
    <citation type="submission" date="2016-05" db="EMBL/GenBank/DDBJ databases">
        <title>Genome sequencing of Acetobacter pasteurianus strain SRCM100623.</title>
        <authorList>
            <person name="Song Y.R."/>
        </authorList>
    </citation>
    <scope>NUCLEOTIDE SEQUENCE [LARGE SCALE GENOMIC DNA]</scope>
    <source>
        <strain evidence="2 3">SRCM100623</strain>
    </source>
</reference>
<dbReference type="Proteomes" id="UP000093796">
    <property type="component" value="Unassembled WGS sequence"/>
</dbReference>
<evidence type="ECO:0000313" key="2">
    <source>
        <dbReference type="EMBL" id="OAZ75918.1"/>
    </source>
</evidence>
<proteinExistence type="predicted"/>
<organism evidence="2 3">
    <name type="scientific">Acetobacter pasteurianus</name>
    <name type="common">Acetobacter turbidans</name>
    <dbReference type="NCBI Taxonomy" id="438"/>
    <lineage>
        <taxon>Bacteria</taxon>
        <taxon>Pseudomonadati</taxon>
        <taxon>Pseudomonadota</taxon>
        <taxon>Alphaproteobacteria</taxon>
        <taxon>Acetobacterales</taxon>
        <taxon>Acetobacteraceae</taxon>
        <taxon>Acetobacter</taxon>
    </lineage>
</organism>
<dbReference type="Pfam" id="PF13643">
    <property type="entry name" value="DUF4145"/>
    <property type="match status" value="1"/>
</dbReference>
<dbReference type="AlphaFoldDB" id="A0A1A0DKY2"/>
<gene>
    <name evidence="2" type="ORF">SRCM100623_00309</name>
</gene>
<evidence type="ECO:0000259" key="1">
    <source>
        <dbReference type="Pfam" id="PF13643"/>
    </source>
</evidence>
<protein>
    <recommendedName>
        <fullName evidence="1">DUF4145 domain-containing protein</fullName>
    </recommendedName>
</protein>
<dbReference type="RefSeq" id="WP_064775837.1">
    <property type="nucleotide sequence ID" value="NZ_BSCN01000036.1"/>
</dbReference>